<dbReference type="GO" id="GO:0005737">
    <property type="term" value="C:cytoplasm"/>
    <property type="evidence" value="ECO:0007669"/>
    <property type="project" value="UniProtKB-SubCell"/>
</dbReference>
<dbReference type="OrthoDB" id="10265988at2759"/>
<dbReference type="SUPFAM" id="SSF50978">
    <property type="entry name" value="WD40 repeat-like"/>
    <property type="match status" value="1"/>
</dbReference>
<dbReference type="InterPro" id="IPR001680">
    <property type="entry name" value="WD40_rpt"/>
</dbReference>
<evidence type="ECO:0000259" key="8">
    <source>
        <dbReference type="PROSITE" id="PS51396"/>
    </source>
</evidence>
<evidence type="ECO:0000256" key="4">
    <source>
        <dbReference type="ARBA" id="ARBA00022574"/>
    </source>
</evidence>
<feature type="domain" description="PUL" evidence="8">
    <location>
        <begin position="480"/>
        <end position="665"/>
    </location>
</feature>
<dbReference type="Pfam" id="PF00400">
    <property type="entry name" value="WD40"/>
    <property type="match status" value="5"/>
</dbReference>
<keyword evidence="4 6" id="KW-0853">WD repeat</keyword>
<dbReference type="Proteomes" id="UP000288716">
    <property type="component" value="Unassembled WGS sequence"/>
</dbReference>
<dbReference type="Pfam" id="PF08324">
    <property type="entry name" value="PUL"/>
    <property type="match status" value="1"/>
</dbReference>
<keyword evidence="3" id="KW-0963">Cytoplasm</keyword>
<comment type="subcellular location">
    <subcellularLocation>
        <location evidence="1">Cytoplasm</location>
    </subcellularLocation>
</comment>
<dbReference type="InterPro" id="IPR038122">
    <property type="entry name" value="PFU_sf"/>
</dbReference>
<evidence type="ECO:0000256" key="1">
    <source>
        <dbReference type="ARBA" id="ARBA00004496"/>
    </source>
</evidence>
<dbReference type="InterPro" id="IPR013535">
    <property type="entry name" value="PUL_dom"/>
</dbReference>
<dbReference type="EMBL" id="NCKV01003228">
    <property type="protein sequence ID" value="RWS25934.1"/>
    <property type="molecule type" value="Genomic_DNA"/>
</dbReference>
<gene>
    <name evidence="9" type="ORF">B4U80_11257</name>
</gene>
<dbReference type="CDD" id="cd00200">
    <property type="entry name" value="WD40"/>
    <property type="match status" value="1"/>
</dbReference>
<dbReference type="PROSITE" id="PS50082">
    <property type="entry name" value="WD_REPEATS_2"/>
    <property type="match status" value="3"/>
</dbReference>
<dbReference type="GO" id="GO:0043161">
    <property type="term" value="P:proteasome-mediated ubiquitin-dependent protein catabolic process"/>
    <property type="evidence" value="ECO:0007669"/>
    <property type="project" value="TreeGrafter"/>
</dbReference>
<dbReference type="InterPro" id="IPR036322">
    <property type="entry name" value="WD40_repeat_dom_sf"/>
</dbReference>
<keyword evidence="5" id="KW-0677">Repeat</keyword>
<evidence type="ECO:0000259" key="7">
    <source>
        <dbReference type="PROSITE" id="PS51394"/>
    </source>
</evidence>
<dbReference type="PROSITE" id="PS51394">
    <property type="entry name" value="PFU"/>
    <property type="match status" value="1"/>
</dbReference>
<evidence type="ECO:0000313" key="10">
    <source>
        <dbReference type="Proteomes" id="UP000288716"/>
    </source>
</evidence>
<feature type="repeat" description="WD" evidence="6">
    <location>
        <begin position="221"/>
        <end position="252"/>
    </location>
</feature>
<sequence>MEKSFKLRGVIQCHSMDIRCVAGLAENGFVTGSRDKLCKVYLPQKNSKTFNEIQCFSGPEHFVSSICVLCNKVTNESIIFVGSNDSVIYAFTIEESSPKAKLQGHSGTVCALAACSDRGFVGSGSWDNTAMVWKDFNLKSTFVGHSAAVWAVDFLGDDFLTASADKTLKLWDIESGSCKHTFTGHTDCVRGISVLSNSEFISCSNDATVRHWHKDGESKVYYGHENFIYSISAISDLEFVTCSEDRTARIWNSGNVVQTIRLPAPTLWAVSTFQSNNFVVAASDGKVYLFTRDSNFQASPEEQRALEEEVSKSTVPVNELGDIKVSDLPGKEVLYAPGKKEGQTKLVRDGSNVIVFQWSTEKMEWMKVGDVVGAASPNKDPSQKTTYEGKEYDYVFDVDIKDGEPPLKLPFNVNGDPWVAAQEFIHKHNLSQYYLDQIANFIIKNSQATVIKQTNNAEYDPFTGGSRYVPGSSDPPSTESYFPQRDFVFFEQANIEGIAKKLKEFSEQVPPEVQITKGDIQTLLKLTDITSDLSNEQIALIKLLISWPKQYLFPALDLLRMALLLPKVNEALSASKDSVRMVDTLLISATDANSTPNQICALRALSNLFSHSLGQALMISHAGVVFKAISECKQSTNKNVQIACSTIYINYSVVFSKEQNESIQM</sequence>
<dbReference type="InterPro" id="IPR015943">
    <property type="entry name" value="WD40/YVTN_repeat-like_dom_sf"/>
</dbReference>
<evidence type="ECO:0000256" key="6">
    <source>
        <dbReference type="PROSITE-ProRule" id="PRU00221"/>
    </source>
</evidence>
<organism evidence="9 10">
    <name type="scientific">Leptotrombidium deliense</name>
    <dbReference type="NCBI Taxonomy" id="299467"/>
    <lineage>
        <taxon>Eukaryota</taxon>
        <taxon>Metazoa</taxon>
        <taxon>Ecdysozoa</taxon>
        <taxon>Arthropoda</taxon>
        <taxon>Chelicerata</taxon>
        <taxon>Arachnida</taxon>
        <taxon>Acari</taxon>
        <taxon>Acariformes</taxon>
        <taxon>Trombidiformes</taxon>
        <taxon>Prostigmata</taxon>
        <taxon>Anystina</taxon>
        <taxon>Parasitengona</taxon>
        <taxon>Trombiculoidea</taxon>
        <taxon>Trombiculidae</taxon>
        <taxon>Leptotrombidium</taxon>
    </lineage>
</organism>
<proteinExistence type="inferred from homology"/>
<feature type="non-terminal residue" evidence="9">
    <location>
        <position position="665"/>
    </location>
</feature>
<dbReference type="InterPro" id="IPR016024">
    <property type="entry name" value="ARM-type_fold"/>
</dbReference>
<feature type="domain" description="PFU" evidence="7">
    <location>
        <begin position="357"/>
        <end position="456"/>
    </location>
</feature>
<dbReference type="PANTHER" id="PTHR19849">
    <property type="entry name" value="PHOSPHOLIPASE A-2-ACTIVATING PROTEIN"/>
    <property type="match status" value="1"/>
</dbReference>
<dbReference type="STRING" id="299467.A0A443SEI4"/>
<evidence type="ECO:0000256" key="2">
    <source>
        <dbReference type="ARBA" id="ARBA00008495"/>
    </source>
</evidence>
<dbReference type="Gene3D" id="3.10.20.870">
    <property type="entry name" value="PFU (PLAA family ubiquitin binding), C-terminal domain"/>
    <property type="match status" value="1"/>
</dbReference>
<dbReference type="InterPro" id="IPR011989">
    <property type="entry name" value="ARM-like"/>
</dbReference>
<feature type="repeat" description="WD" evidence="6">
    <location>
        <begin position="142"/>
        <end position="181"/>
    </location>
</feature>
<dbReference type="VEuPathDB" id="VectorBase:LDEU006105"/>
<dbReference type="Gene3D" id="1.25.10.10">
    <property type="entry name" value="Leucine-rich Repeat Variant"/>
    <property type="match status" value="1"/>
</dbReference>
<dbReference type="GO" id="GO:0043130">
    <property type="term" value="F:ubiquitin binding"/>
    <property type="evidence" value="ECO:0007669"/>
    <property type="project" value="TreeGrafter"/>
</dbReference>
<comment type="caution">
    <text evidence="9">The sequence shown here is derived from an EMBL/GenBank/DDBJ whole genome shotgun (WGS) entry which is preliminary data.</text>
</comment>
<dbReference type="SUPFAM" id="SSF48371">
    <property type="entry name" value="ARM repeat"/>
    <property type="match status" value="1"/>
</dbReference>
<feature type="repeat" description="WD" evidence="6">
    <location>
        <begin position="102"/>
        <end position="134"/>
    </location>
</feature>
<dbReference type="SMART" id="SM00320">
    <property type="entry name" value="WD40"/>
    <property type="match status" value="7"/>
</dbReference>
<keyword evidence="10" id="KW-1185">Reference proteome</keyword>
<comment type="similarity">
    <text evidence="2">Belongs to the WD repeat PLAP family.</text>
</comment>
<dbReference type="PROSITE" id="PS51396">
    <property type="entry name" value="PUL"/>
    <property type="match status" value="1"/>
</dbReference>
<dbReference type="PROSITE" id="PS50294">
    <property type="entry name" value="WD_REPEATS_REGION"/>
    <property type="match status" value="2"/>
</dbReference>
<dbReference type="GO" id="GO:0005634">
    <property type="term" value="C:nucleus"/>
    <property type="evidence" value="ECO:0007669"/>
    <property type="project" value="TreeGrafter"/>
</dbReference>
<accession>A0A443SEI4</accession>
<dbReference type="AlphaFoldDB" id="A0A443SEI4"/>
<dbReference type="Gene3D" id="2.130.10.10">
    <property type="entry name" value="YVTN repeat-like/Quinoprotein amine dehydrogenase"/>
    <property type="match status" value="1"/>
</dbReference>
<name>A0A443SEI4_9ACAR</name>
<reference evidence="9 10" key="1">
    <citation type="journal article" date="2018" name="Gigascience">
        <title>Genomes of trombidid mites reveal novel predicted allergens and laterally-transferred genes associated with secondary metabolism.</title>
        <authorList>
            <person name="Dong X."/>
            <person name="Chaisiri K."/>
            <person name="Xia D."/>
            <person name="Armstrong S.D."/>
            <person name="Fang Y."/>
            <person name="Donnelly M.J."/>
            <person name="Kadowaki T."/>
            <person name="McGarry J.W."/>
            <person name="Darby A.C."/>
            <person name="Makepeace B.L."/>
        </authorList>
    </citation>
    <scope>NUCLEOTIDE SEQUENCE [LARGE SCALE GENOMIC DNA]</scope>
    <source>
        <strain evidence="9">UoL-UT</strain>
    </source>
</reference>
<evidence type="ECO:0000256" key="3">
    <source>
        <dbReference type="ARBA" id="ARBA00022490"/>
    </source>
</evidence>
<dbReference type="GO" id="GO:0010992">
    <property type="term" value="P:ubiquitin recycling"/>
    <property type="evidence" value="ECO:0007669"/>
    <property type="project" value="TreeGrafter"/>
</dbReference>
<dbReference type="Pfam" id="PF09070">
    <property type="entry name" value="PFU"/>
    <property type="match status" value="1"/>
</dbReference>
<evidence type="ECO:0000256" key="5">
    <source>
        <dbReference type="ARBA" id="ARBA00022737"/>
    </source>
</evidence>
<evidence type="ECO:0000313" key="9">
    <source>
        <dbReference type="EMBL" id="RWS25934.1"/>
    </source>
</evidence>
<dbReference type="InterPro" id="IPR015155">
    <property type="entry name" value="PFU"/>
</dbReference>
<dbReference type="PANTHER" id="PTHR19849:SF0">
    <property type="entry name" value="PHOSPHOLIPASE A-2-ACTIVATING PROTEIN"/>
    <property type="match status" value="1"/>
</dbReference>
<protein>
    <submittedName>
        <fullName evidence="9">Phospholipase A-2-activating protein-like protein</fullName>
    </submittedName>
</protein>